<dbReference type="InterPro" id="IPR014327">
    <property type="entry name" value="RNA_pol_sigma70_bacteroid"/>
</dbReference>
<keyword evidence="3" id="KW-0731">Sigma factor</keyword>
<dbReference type="PANTHER" id="PTHR43133">
    <property type="entry name" value="RNA POLYMERASE ECF-TYPE SIGMA FACTO"/>
    <property type="match status" value="1"/>
</dbReference>
<dbReference type="Gene3D" id="1.10.10.10">
    <property type="entry name" value="Winged helix-like DNA-binding domain superfamily/Winged helix DNA-binding domain"/>
    <property type="match status" value="1"/>
</dbReference>
<comment type="similarity">
    <text evidence="1">Belongs to the sigma-70 factor family. ECF subfamily.</text>
</comment>
<gene>
    <name evidence="7" type="ORF">N1F79_12885</name>
</gene>
<dbReference type="InterPro" id="IPR039425">
    <property type="entry name" value="RNA_pol_sigma-70-like"/>
</dbReference>
<evidence type="ECO:0000256" key="2">
    <source>
        <dbReference type="ARBA" id="ARBA00023015"/>
    </source>
</evidence>
<protein>
    <submittedName>
        <fullName evidence="7">RNA polymerase sigma-70 factor</fullName>
    </submittedName>
</protein>
<proteinExistence type="inferred from homology"/>
<dbReference type="RefSeq" id="WP_303306361.1">
    <property type="nucleotide sequence ID" value="NZ_JAODOP010000004.1"/>
</dbReference>
<evidence type="ECO:0000259" key="6">
    <source>
        <dbReference type="Pfam" id="PF08281"/>
    </source>
</evidence>
<accession>A0ABU7XVW8</accession>
<dbReference type="Gene3D" id="1.10.1740.10">
    <property type="match status" value="1"/>
</dbReference>
<name>A0ABU7XVW8_9FLAO</name>
<sequence length="195" mass="22752">MNFISDDEILQILKKGDEKSISILHEKYSEELFISAYNMLKNKEICEDILQEVFINIWNKRGHLNIKTSLKSYLYASVMYGVYGYYRKNSDKMNVELLEGFNTHVQQSNPETKLIQREIIAQINSIIESLPEKCRLVFEMSRNEQLSHKEIAEKLNISTKTIETHITKALKAIRSSLGHTYSIEIVAFLYHIMTI</sequence>
<dbReference type="InterPro" id="IPR014284">
    <property type="entry name" value="RNA_pol_sigma-70_dom"/>
</dbReference>
<dbReference type="CDD" id="cd06171">
    <property type="entry name" value="Sigma70_r4"/>
    <property type="match status" value="1"/>
</dbReference>
<keyword evidence="4" id="KW-0804">Transcription</keyword>
<dbReference type="Pfam" id="PF04542">
    <property type="entry name" value="Sigma70_r2"/>
    <property type="match status" value="1"/>
</dbReference>
<evidence type="ECO:0000256" key="4">
    <source>
        <dbReference type="ARBA" id="ARBA00023163"/>
    </source>
</evidence>
<reference evidence="7 8" key="1">
    <citation type="submission" date="2022-09" db="EMBL/GenBank/DDBJ databases">
        <title>Genome sequencing of Flavivirga sp. MEBiC05379.</title>
        <authorList>
            <person name="Oh H.-M."/>
            <person name="Kwon K.K."/>
            <person name="Park M.J."/>
            <person name="Yang S.-H."/>
        </authorList>
    </citation>
    <scope>NUCLEOTIDE SEQUENCE [LARGE SCALE GENOMIC DNA]</scope>
    <source>
        <strain evidence="7 8">MEBiC05379</strain>
    </source>
</reference>
<dbReference type="InterPro" id="IPR013324">
    <property type="entry name" value="RNA_pol_sigma_r3/r4-like"/>
</dbReference>
<dbReference type="PANTHER" id="PTHR43133:SF46">
    <property type="entry name" value="RNA POLYMERASE SIGMA-70 FACTOR ECF SUBFAMILY"/>
    <property type="match status" value="1"/>
</dbReference>
<dbReference type="InterPro" id="IPR013249">
    <property type="entry name" value="RNA_pol_sigma70_r4_t2"/>
</dbReference>
<dbReference type="SUPFAM" id="SSF88659">
    <property type="entry name" value="Sigma3 and sigma4 domains of RNA polymerase sigma factors"/>
    <property type="match status" value="1"/>
</dbReference>
<evidence type="ECO:0000313" key="8">
    <source>
        <dbReference type="Proteomes" id="UP001337305"/>
    </source>
</evidence>
<dbReference type="NCBIfam" id="TIGR02985">
    <property type="entry name" value="Sig70_bacteroi1"/>
    <property type="match status" value="1"/>
</dbReference>
<organism evidence="7 8">
    <name type="scientific">Flavivirga spongiicola</name>
    <dbReference type="NCBI Taxonomy" id="421621"/>
    <lineage>
        <taxon>Bacteria</taxon>
        <taxon>Pseudomonadati</taxon>
        <taxon>Bacteroidota</taxon>
        <taxon>Flavobacteriia</taxon>
        <taxon>Flavobacteriales</taxon>
        <taxon>Flavobacteriaceae</taxon>
        <taxon>Flavivirga</taxon>
    </lineage>
</organism>
<evidence type="ECO:0000313" key="7">
    <source>
        <dbReference type="EMBL" id="MEF3834027.1"/>
    </source>
</evidence>
<keyword evidence="8" id="KW-1185">Reference proteome</keyword>
<evidence type="ECO:0000256" key="3">
    <source>
        <dbReference type="ARBA" id="ARBA00023082"/>
    </source>
</evidence>
<dbReference type="EMBL" id="JAODOP010000004">
    <property type="protein sequence ID" value="MEF3834027.1"/>
    <property type="molecule type" value="Genomic_DNA"/>
</dbReference>
<evidence type="ECO:0000256" key="1">
    <source>
        <dbReference type="ARBA" id="ARBA00010641"/>
    </source>
</evidence>
<dbReference type="InterPro" id="IPR036388">
    <property type="entry name" value="WH-like_DNA-bd_sf"/>
</dbReference>
<dbReference type="InterPro" id="IPR013325">
    <property type="entry name" value="RNA_pol_sigma_r2"/>
</dbReference>
<comment type="caution">
    <text evidence="7">The sequence shown here is derived from an EMBL/GenBank/DDBJ whole genome shotgun (WGS) entry which is preliminary data.</text>
</comment>
<dbReference type="Proteomes" id="UP001337305">
    <property type="component" value="Unassembled WGS sequence"/>
</dbReference>
<dbReference type="InterPro" id="IPR007627">
    <property type="entry name" value="RNA_pol_sigma70_r2"/>
</dbReference>
<keyword evidence="2" id="KW-0805">Transcription regulation</keyword>
<evidence type="ECO:0000259" key="5">
    <source>
        <dbReference type="Pfam" id="PF04542"/>
    </source>
</evidence>
<feature type="domain" description="RNA polymerase sigma-70 region 2" evidence="5">
    <location>
        <begin position="26"/>
        <end position="90"/>
    </location>
</feature>
<dbReference type="Pfam" id="PF08281">
    <property type="entry name" value="Sigma70_r4_2"/>
    <property type="match status" value="1"/>
</dbReference>
<feature type="domain" description="RNA polymerase sigma factor 70 region 4 type 2" evidence="6">
    <location>
        <begin position="122"/>
        <end position="173"/>
    </location>
</feature>
<dbReference type="NCBIfam" id="TIGR02937">
    <property type="entry name" value="sigma70-ECF"/>
    <property type="match status" value="1"/>
</dbReference>
<dbReference type="SUPFAM" id="SSF88946">
    <property type="entry name" value="Sigma2 domain of RNA polymerase sigma factors"/>
    <property type="match status" value="1"/>
</dbReference>